<evidence type="ECO:0000256" key="1">
    <source>
        <dbReference type="ARBA" id="ARBA00022798"/>
    </source>
</evidence>
<dbReference type="PROSITE" id="PS51078">
    <property type="entry name" value="ICLR_ED"/>
    <property type="match status" value="1"/>
</dbReference>
<evidence type="ECO:0000256" key="5">
    <source>
        <dbReference type="ARBA" id="ARBA00058938"/>
    </source>
</evidence>
<dbReference type="SUPFAM" id="SSF55781">
    <property type="entry name" value="GAF domain-like"/>
    <property type="match status" value="1"/>
</dbReference>
<dbReference type="PROSITE" id="PS51077">
    <property type="entry name" value="HTH_ICLR"/>
    <property type="match status" value="1"/>
</dbReference>
<organism evidence="10 11">
    <name type="scientific">Kribbella antiqua</name>
    <dbReference type="NCBI Taxonomy" id="2512217"/>
    <lineage>
        <taxon>Bacteria</taxon>
        <taxon>Bacillati</taxon>
        <taxon>Actinomycetota</taxon>
        <taxon>Actinomycetes</taxon>
        <taxon>Propionibacteriales</taxon>
        <taxon>Kribbellaceae</taxon>
        <taxon>Kribbella</taxon>
    </lineage>
</organism>
<comment type="caution">
    <text evidence="10">The sequence shown here is derived from an EMBL/GenBank/DDBJ whole genome shotgun (WGS) entry which is preliminary data.</text>
</comment>
<dbReference type="PANTHER" id="PTHR30136:SF24">
    <property type="entry name" value="HTH-TYPE TRANSCRIPTIONAL REPRESSOR ALLR"/>
    <property type="match status" value="1"/>
</dbReference>
<dbReference type="SUPFAM" id="SSF46785">
    <property type="entry name" value="Winged helix' DNA-binding domain"/>
    <property type="match status" value="1"/>
</dbReference>
<dbReference type="GO" id="GO:0003700">
    <property type="term" value="F:DNA-binding transcription factor activity"/>
    <property type="evidence" value="ECO:0007669"/>
    <property type="project" value="TreeGrafter"/>
</dbReference>
<dbReference type="FunFam" id="1.10.10.10:FF:000056">
    <property type="entry name" value="IclR family transcriptional regulator"/>
    <property type="match status" value="1"/>
</dbReference>
<dbReference type="Pfam" id="PF01614">
    <property type="entry name" value="IclR_C"/>
    <property type="match status" value="1"/>
</dbReference>
<dbReference type="Pfam" id="PF09339">
    <property type="entry name" value="HTH_IclR"/>
    <property type="match status" value="1"/>
</dbReference>
<dbReference type="OrthoDB" id="8479143at2"/>
<feature type="region of interest" description="Disordered" evidence="7">
    <location>
        <begin position="16"/>
        <end position="37"/>
    </location>
</feature>
<evidence type="ECO:0000256" key="3">
    <source>
        <dbReference type="ARBA" id="ARBA00023125"/>
    </source>
</evidence>
<keyword evidence="3" id="KW-0238">DNA-binding</keyword>
<keyword evidence="2" id="KW-0805">Transcription regulation</keyword>
<dbReference type="GO" id="GO:0003677">
    <property type="term" value="F:DNA binding"/>
    <property type="evidence" value="ECO:0007669"/>
    <property type="project" value="UniProtKB-KW"/>
</dbReference>
<dbReference type="GO" id="GO:0045892">
    <property type="term" value="P:negative regulation of DNA-templated transcription"/>
    <property type="evidence" value="ECO:0007669"/>
    <property type="project" value="TreeGrafter"/>
</dbReference>
<evidence type="ECO:0000259" key="8">
    <source>
        <dbReference type="PROSITE" id="PS51077"/>
    </source>
</evidence>
<proteinExistence type="predicted"/>
<name>A0A4R2IU74_9ACTN</name>
<dbReference type="InterPro" id="IPR036390">
    <property type="entry name" value="WH_DNA-bd_sf"/>
</dbReference>
<dbReference type="Gene3D" id="3.30.450.40">
    <property type="match status" value="1"/>
</dbReference>
<evidence type="ECO:0000256" key="2">
    <source>
        <dbReference type="ARBA" id="ARBA00023015"/>
    </source>
</evidence>
<reference evidence="10 11" key="1">
    <citation type="journal article" date="2015" name="Stand. Genomic Sci.">
        <title>Genomic Encyclopedia of Bacterial and Archaeal Type Strains, Phase III: the genomes of soil and plant-associated and newly described type strains.</title>
        <authorList>
            <person name="Whitman W.B."/>
            <person name="Woyke T."/>
            <person name="Klenk H.P."/>
            <person name="Zhou Y."/>
            <person name="Lilburn T.G."/>
            <person name="Beck B.J."/>
            <person name="De Vos P."/>
            <person name="Vandamme P."/>
            <person name="Eisen J.A."/>
            <person name="Garrity G."/>
            <person name="Hugenholtz P."/>
            <person name="Kyrpides N.C."/>
        </authorList>
    </citation>
    <scope>NUCLEOTIDE SEQUENCE [LARGE SCALE GENOMIC DNA]</scope>
    <source>
        <strain evidence="10 11">VKM Ac-2541</strain>
    </source>
</reference>
<feature type="domain" description="HTH iclR-type" evidence="8">
    <location>
        <begin position="38"/>
        <end position="99"/>
    </location>
</feature>
<dbReference type="InterPro" id="IPR005471">
    <property type="entry name" value="Tscrpt_reg_IclR_N"/>
</dbReference>
<dbReference type="Proteomes" id="UP000295573">
    <property type="component" value="Unassembled WGS sequence"/>
</dbReference>
<accession>A0A4R2IU74</accession>
<dbReference type="SMART" id="SM00346">
    <property type="entry name" value="HTH_ICLR"/>
    <property type="match status" value="1"/>
</dbReference>
<evidence type="ECO:0000256" key="4">
    <source>
        <dbReference type="ARBA" id="ARBA00023163"/>
    </source>
</evidence>
<dbReference type="EMBL" id="SLWR01000005">
    <property type="protein sequence ID" value="TCO47829.1"/>
    <property type="molecule type" value="Genomic_DNA"/>
</dbReference>
<evidence type="ECO:0000313" key="11">
    <source>
        <dbReference type="Proteomes" id="UP000295573"/>
    </source>
</evidence>
<evidence type="ECO:0000256" key="6">
    <source>
        <dbReference type="ARBA" id="ARBA00070406"/>
    </source>
</evidence>
<feature type="domain" description="IclR-ED" evidence="9">
    <location>
        <begin position="100"/>
        <end position="278"/>
    </location>
</feature>
<dbReference type="InterPro" id="IPR050707">
    <property type="entry name" value="HTH_MetabolicPath_Reg"/>
</dbReference>
<keyword evidence="1" id="KW-0319">Glycerol metabolism</keyword>
<dbReference type="AlphaFoldDB" id="A0A4R2IU74"/>
<comment type="function">
    <text evidence="5">May be an activator protein for the gylABX operon.</text>
</comment>
<dbReference type="InterPro" id="IPR036388">
    <property type="entry name" value="WH-like_DNA-bd_sf"/>
</dbReference>
<keyword evidence="11" id="KW-1185">Reference proteome</keyword>
<dbReference type="Gene3D" id="1.10.10.10">
    <property type="entry name" value="Winged helix-like DNA-binding domain superfamily/Winged helix DNA-binding domain"/>
    <property type="match status" value="1"/>
</dbReference>
<sequence length="278" mass="30244">MRAAFRDLRLNFRDPESTEKSGCAVTEENGSKGRSGSVQSIERAFGLLETMADAGGMMGLSQLATASGLPLPTIHRLVRTLVDLGYLRQEQSRQYVLGPRLIRLGESSSHMLSVWARPHLTRLVDELGESANMAMLDGDQIVYLAQVPSRHSMRMFTEVGRRVLPHCTAVGKAILAQQPEAEVRELLRRTGMPQHTDATITDPGKFTEQLRAVEEAGYATDEGEQELGVRCIAVAVPDAPSKLAISISGPAGRMTGELVHRAVPLLTQAAKSFSADLR</sequence>
<evidence type="ECO:0000259" key="9">
    <source>
        <dbReference type="PROSITE" id="PS51078"/>
    </source>
</evidence>
<keyword evidence="4" id="KW-0804">Transcription</keyword>
<evidence type="ECO:0000313" key="10">
    <source>
        <dbReference type="EMBL" id="TCO47829.1"/>
    </source>
</evidence>
<dbReference type="PANTHER" id="PTHR30136">
    <property type="entry name" value="HELIX-TURN-HELIX TRANSCRIPTIONAL REGULATOR, ICLR FAMILY"/>
    <property type="match status" value="1"/>
</dbReference>
<dbReference type="GO" id="GO:0006071">
    <property type="term" value="P:glycerol metabolic process"/>
    <property type="evidence" value="ECO:0007669"/>
    <property type="project" value="UniProtKB-KW"/>
</dbReference>
<gene>
    <name evidence="10" type="ORF">EV646_105386</name>
</gene>
<protein>
    <recommendedName>
        <fullName evidence="6">Glycerol operon regulatory protein</fullName>
    </recommendedName>
</protein>
<dbReference type="InterPro" id="IPR014757">
    <property type="entry name" value="Tscrpt_reg_IclR_C"/>
</dbReference>
<dbReference type="InterPro" id="IPR029016">
    <property type="entry name" value="GAF-like_dom_sf"/>
</dbReference>
<evidence type="ECO:0000256" key="7">
    <source>
        <dbReference type="SAM" id="MobiDB-lite"/>
    </source>
</evidence>